<dbReference type="GO" id="GO:0022627">
    <property type="term" value="C:cytosolic small ribosomal subunit"/>
    <property type="evidence" value="ECO:0007669"/>
    <property type="project" value="TreeGrafter"/>
</dbReference>
<evidence type="ECO:0000313" key="12">
    <source>
        <dbReference type="Proteomes" id="UP000008312"/>
    </source>
</evidence>
<comment type="similarity">
    <text evidence="1">Belongs to the WD repeat EIF2A family.</text>
</comment>
<dbReference type="InParanoid" id="D8M761"/>
<dbReference type="Gene3D" id="2.130.10.10">
    <property type="entry name" value="YVTN repeat-like/Quinoprotein amine dehydrogenase"/>
    <property type="match status" value="1"/>
</dbReference>
<keyword evidence="8" id="KW-0175">Coiled coil</keyword>
<dbReference type="InterPro" id="IPR011387">
    <property type="entry name" value="TIF2A"/>
</dbReference>
<sequence>MLAYFADKSRTQGNHLALQLNRRMLNCNQAFCEWNKAGDRAVVTVSNDVDQTGASYYGRNFLYYLFNDFKQRPDMLLNILRGEQSVQESQFSPDGSRLCAITASIPAASTLFTTKDCKEEGSCGKLNVNTLLWSPHGRLLLLGGFGNLNGDIFIWDDVDRKRIVQFHTDYITSCAWAPNSRYLILGTCYPRMKVDNRLYVYKFNGKKVYQEDFDLLYEVSVRPVLPGILPIRPPTVDDMNEMRATVAKKAPSKYVPPHLRAKQGSAKPNTPAAMNAAGATSAAKKKNDPKTSRPLPGIQPAGLPGLTKSASPMGPKGMGQGTAMRVGLSPRGVPTYTQPAPGVNVLDDIFASVSPKSPQESSGDALKKRMKTVQKKLSEIAEIKAKFEILTDAQQAKVKEEEKLKQEAQEIQAKLNNM</sequence>
<dbReference type="RefSeq" id="XP_012897948.1">
    <property type="nucleotide sequence ID" value="XM_013042494.1"/>
</dbReference>
<dbReference type="AlphaFoldDB" id="D8M761"/>
<keyword evidence="6" id="KW-0810">Translation regulation</keyword>
<name>D8M761_BLAHO</name>
<feature type="compositionally biased region" description="Low complexity" evidence="9">
    <location>
        <begin position="272"/>
        <end position="282"/>
    </location>
</feature>
<dbReference type="GO" id="GO:0003743">
    <property type="term" value="F:translation initiation factor activity"/>
    <property type="evidence" value="ECO:0007669"/>
    <property type="project" value="UniProtKB-KW"/>
</dbReference>
<evidence type="ECO:0000256" key="1">
    <source>
        <dbReference type="ARBA" id="ARBA00009573"/>
    </source>
</evidence>
<reference evidence="11" key="1">
    <citation type="submission" date="2010-02" db="EMBL/GenBank/DDBJ databases">
        <title>Sequencing and annotation of the Blastocystis hominis genome.</title>
        <authorList>
            <person name="Wincker P."/>
        </authorList>
    </citation>
    <scope>NUCLEOTIDE SEQUENCE</scope>
    <source>
        <strain evidence="11">Singapore isolate B</strain>
    </source>
</reference>
<evidence type="ECO:0000256" key="2">
    <source>
        <dbReference type="ARBA" id="ARBA00013819"/>
    </source>
</evidence>
<evidence type="ECO:0000256" key="7">
    <source>
        <dbReference type="ARBA" id="ARBA00022917"/>
    </source>
</evidence>
<proteinExistence type="inferred from homology"/>
<dbReference type="PANTHER" id="PTHR13227:SF0">
    <property type="entry name" value="EUKARYOTIC TRANSLATION INITIATION FACTOR 2A"/>
    <property type="match status" value="1"/>
</dbReference>
<dbReference type="GO" id="GO:0000049">
    <property type="term" value="F:tRNA binding"/>
    <property type="evidence" value="ECO:0007669"/>
    <property type="project" value="TreeGrafter"/>
</dbReference>
<feature type="domain" description="Translation initiation factor beta propellor-like" evidence="10">
    <location>
        <begin position="24"/>
        <end position="219"/>
    </location>
</feature>
<dbReference type="GO" id="GO:0043022">
    <property type="term" value="F:ribosome binding"/>
    <property type="evidence" value="ECO:0007669"/>
    <property type="project" value="TreeGrafter"/>
</dbReference>
<dbReference type="InterPro" id="IPR013979">
    <property type="entry name" value="TIF_beta_prop-like"/>
</dbReference>
<feature type="coiled-coil region" evidence="8">
    <location>
        <begin position="390"/>
        <end position="418"/>
    </location>
</feature>
<keyword evidence="3" id="KW-0396">Initiation factor</keyword>
<dbReference type="OMA" id="GHCITEY"/>
<evidence type="ECO:0000256" key="8">
    <source>
        <dbReference type="SAM" id="Coils"/>
    </source>
</evidence>
<keyword evidence="5" id="KW-0677">Repeat</keyword>
<evidence type="ECO:0000256" key="6">
    <source>
        <dbReference type="ARBA" id="ARBA00022845"/>
    </source>
</evidence>
<evidence type="ECO:0000256" key="9">
    <source>
        <dbReference type="SAM" id="MobiDB-lite"/>
    </source>
</evidence>
<dbReference type="SUPFAM" id="SSF82171">
    <property type="entry name" value="DPP6 N-terminal domain-like"/>
    <property type="match status" value="1"/>
</dbReference>
<dbReference type="InterPro" id="IPR015943">
    <property type="entry name" value="WD40/YVTN_repeat-like_dom_sf"/>
</dbReference>
<dbReference type="GO" id="GO:0006417">
    <property type="term" value="P:regulation of translation"/>
    <property type="evidence" value="ECO:0007669"/>
    <property type="project" value="UniProtKB-KW"/>
</dbReference>
<evidence type="ECO:0000313" key="11">
    <source>
        <dbReference type="EMBL" id="CBK23900.2"/>
    </source>
</evidence>
<accession>D8M761</accession>
<dbReference type="Pfam" id="PF08662">
    <property type="entry name" value="eIF2A"/>
    <property type="match status" value="1"/>
</dbReference>
<dbReference type="GO" id="GO:0003729">
    <property type="term" value="F:mRNA binding"/>
    <property type="evidence" value="ECO:0007669"/>
    <property type="project" value="TreeGrafter"/>
</dbReference>
<dbReference type="EMBL" id="FN668672">
    <property type="protein sequence ID" value="CBK23900.2"/>
    <property type="molecule type" value="Genomic_DNA"/>
</dbReference>
<feature type="region of interest" description="Disordered" evidence="9">
    <location>
        <begin position="257"/>
        <end position="320"/>
    </location>
</feature>
<dbReference type="GeneID" id="24920781"/>
<keyword evidence="12" id="KW-1185">Reference proteome</keyword>
<evidence type="ECO:0000259" key="10">
    <source>
        <dbReference type="Pfam" id="PF08662"/>
    </source>
</evidence>
<gene>
    <name evidence="11" type="ORF">GSBLH_T00003708001</name>
</gene>
<dbReference type="OrthoDB" id="2194683at2759"/>
<dbReference type="Proteomes" id="UP000008312">
    <property type="component" value="Unassembled WGS sequence"/>
</dbReference>
<dbReference type="PANTHER" id="PTHR13227">
    <property type="entry name" value="EUKARYOTIC TRANSLATION INITIATION FACTOR 2A"/>
    <property type="match status" value="1"/>
</dbReference>
<evidence type="ECO:0000256" key="3">
    <source>
        <dbReference type="ARBA" id="ARBA00022540"/>
    </source>
</evidence>
<evidence type="ECO:0000256" key="4">
    <source>
        <dbReference type="ARBA" id="ARBA00022574"/>
    </source>
</evidence>
<keyword evidence="7" id="KW-0648">Protein biosynthesis</keyword>
<protein>
    <recommendedName>
        <fullName evidence="2">Eukaryotic translation initiation factor 2A</fullName>
    </recommendedName>
</protein>
<evidence type="ECO:0000256" key="5">
    <source>
        <dbReference type="ARBA" id="ARBA00022737"/>
    </source>
</evidence>
<keyword evidence="4" id="KW-0853">WD repeat</keyword>
<organism evidence="11">
    <name type="scientific">Blastocystis hominis</name>
    <dbReference type="NCBI Taxonomy" id="12968"/>
    <lineage>
        <taxon>Eukaryota</taxon>
        <taxon>Sar</taxon>
        <taxon>Stramenopiles</taxon>
        <taxon>Bigyra</taxon>
        <taxon>Opalozoa</taxon>
        <taxon>Opalinata</taxon>
        <taxon>Blastocystidae</taxon>
        <taxon>Blastocystis</taxon>
    </lineage>
</organism>